<protein>
    <recommendedName>
        <fullName evidence="6">Glycosyl transferase</fullName>
    </recommendedName>
</protein>
<dbReference type="PANTHER" id="PTHR32385">
    <property type="entry name" value="MANNOSYL PHOSPHORYLINOSITOL CERAMIDE SYNTHASE"/>
    <property type="match status" value="1"/>
</dbReference>
<dbReference type="AlphaFoldDB" id="A0A9X5C5Z0"/>
<proteinExistence type="predicted"/>
<dbReference type="InterPro" id="IPR058592">
    <property type="entry name" value="Gtf3_C"/>
</dbReference>
<dbReference type="GO" id="GO:0000030">
    <property type="term" value="F:mannosyltransferase activity"/>
    <property type="evidence" value="ECO:0007669"/>
    <property type="project" value="TreeGrafter"/>
</dbReference>
<dbReference type="Proteomes" id="UP000474104">
    <property type="component" value="Unassembled WGS sequence"/>
</dbReference>
<feature type="domain" description="Glucosyltransferase 3-like N-terminal" evidence="2">
    <location>
        <begin position="383"/>
        <end position="532"/>
    </location>
</feature>
<accession>A0A9X5C5Z0</accession>
<reference evidence="4 5" key="1">
    <citation type="submission" date="2019-07" db="EMBL/GenBank/DDBJ databases">
        <title>Draft genome sequences of 15 bacterial species constituting the stable defined intestinal microbiota of the GM15 gnotobiotic mouse model.</title>
        <authorList>
            <person name="Elie C."/>
            <person name="Mathieu A."/>
            <person name="Saliou A."/>
            <person name="Darnaud M."/>
            <person name="Leulier F."/>
            <person name="Tamellini A."/>
        </authorList>
    </citation>
    <scope>NUCLEOTIDE SEQUENCE [LARGE SCALE GENOMIC DNA]</scope>
    <source>
        <strain evidence="5">ASF 502</strain>
    </source>
</reference>
<dbReference type="Pfam" id="PF04488">
    <property type="entry name" value="Gly_transf_sug"/>
    <property type="match status" value="1"/>
</dbReference>
<dbReference type="InterPro" id="IPR058591">
    <property type="entry name" value="Gtf3_N"/>
</dbReference>
<dbReference type="Pfam" id="PF26334">
    <property type="entry name" value="Gtf3_N"/>
    <property type="match status" value="1"/>
</dbReference>
<evidence type="ECO:0000256" key="1">
    <source>
        <dbReference type="ARBA" id="ARBA00022679"/>
    </source>
</evidence>
<feature type="domain" description="Glucosyltransferase 3-like C-terminal" evidence="3">
    <location>
        <begin position="551"/>
        <end position="715"/>
    </location>
</feature>
<dbReference type="GO" id="GO:0051999">
    <property type="term" value="P:mannosyl-inositol phosphorylceramide biosynthetic process"/>
    <property type="evidence" value="ECO:0007669"/>
    <property type="project" value="TreeGrafter"/>
</dbReference>
<evidence type="ECO:0008006" key="6">
    <source>
        <dbReference type="Google" id="ProtNLM"/>
    </source>
</evidence>
<keyword evidence="1" id="KW-0808">Transferase</keyword>
<gene>
    <name evidence="4" type="ORF">FMM80_08090</name>
</gene>
<organism evidence="4 5">
    <name type="scientific">Schaedlerella arabinosiphila</name>
    <dbReference type="NCBI Taxonomy" id="2044587"/>
    <lineage>
        <taxon>Bacteria</taxon>
        <taxon>Bacillati</taxon>
        <taxon>Bacillota</taxon>
        <taxon>Clostridia</taxon>
        <taxon>Lachnospirales</taxon>
        <taxon>Lachnospiraceae</taxon>
        <taxon>Schaedlerella</taxon>
    </lineage>
</organism>
<sequence length="726" mass="84926">MVNFIDCGINEFIVRTKHKRVYCFGAGKYFNKFISENHSVIISGVIDNYQHLEKQSNIHNRQVKVISLDDFLKLYDRTCIIIITCLSFDDILHQLDDIEKLNGMDCYIDYFIKNYTEKNCLNINYTVKKELIPRKIHYCWFGQNEIPDEYQQYIESWKKYCPNYEIIRWDETNYDIHKNLYIQQAYEHKQWAFVTDYARVDILYHEGGLYFDTDVELIRSFDNLLTWRLFCGFESNEYVNWGLGYGSVKKEPLLQDVLNVYDHITFINSDKSFNTTTCPIIQSNILEKYGFKMNGQFQEKDNIAIYPKEYFAPISYIRGFGGMTDNTYSIHHYSASWTNSSHKAHRSDLEKKIEKVRNRKDPNLFISNDTAVKNKFQIWECIGSTNTAGGKAPADIKSILHPLGYYAVNIHPYKGEKGSADWIWSQRRLEQEWNHFFEIIPERSILFLQYPFCQEQDIRKNILLLLKAKKNVRIILFIHDVEALRKIFLDKSKEEDFNFILQLADIFIVHNTKMLTYFTDLGVSSDRLIPLHIFDYLLKKQEKNIVFERSITIAGNLQTIKSPYIGKLSCLAPLKVHLYGPNYESQNAAHNINYHGSYSSDEIPQILNRGFGLVWDGDSLDGCFGDTGEYLRYNNPHKLSLYLASGIPVIIWEHAAEASFVKENKVGITINSLYEISSILAEMNENTYMEYLRHVKIVSKKIIHGYYTKNALMKAETILSSQQSIS</sequence>
<dbReference type="Gene3D" id="3.40.50.2000">
    <property type="entry name" value="Glycogen Phosphorylase B"/>
    <property type="match status" value="2"/>
</dbReference>
<dbReference type="RefSeq" id="WP_162205476.1">
    <property type="nucleotide sequence ID" value="NZ_VIRB01000051.1"/>
</dbReference>
<evidence type="ECO:0000313" key="4">
    <source>
        <dbReference type="EMBL" id="NDO68640.1"/>
    </source>
</evidence>
<dbReference type="InterPro" id="IPR029044">
    <property type="entry name" value="Nucleotide-diphossugar_trans"/>
</dbReference>
<dbReference type="InterPro" id="IPR051706">
    <property type="entry name" value="Glycosyltransferase_domain"/>
</dbReference>
<comment type="caution">
    <text evidence="4">The sequence shown here is derived from an EMBL/GenBank/DDBJ whole genome shotgun (WGS) entry which is preliminary data.</text>
</comment>
<dbReference type="SUPFAM" id="SSF53448">
    <property type="entry name" value="Nucleotide-diphospho-sugar transferases"/>
    <property type="match status" value="1"/>
</dbReference>
<evidence type="ECO:0000259" key="3">
    <source>
        <dbReference type="Pfam" id="PF26337"/>
    </source>
</evidence>
<dbReference type="Pfam" id="PF26337">
    <property type="entry name" value="Gtf3_C"/>
    <property type="match status" value="1"/>
</dbReference>
<dbReference type="EMBL" id="VIRB01000051">
    <property type="protein sequence ID" value="NDO68640.1"/>
    <property type="molecule type" value="Genomic_DNA"/>
</dbReference>
<dbReference type="Gene3D" id="3.90.550.20">
    <property type="match status" value="1"/>
</dbReference>
<dbReference type="PANTHER" id="PTHR32385:SF15">
    <property type="entry name" value="INOSITOL PHOSPHOCERAMIDE MANNOSYLTRANSFERASE 1"/>
    <property type="match status" value="1"/>
</dbReference>
<dbReference type="GO" id="GO:0016020">
    <property type="term" value="C:membrane"/>
    <property type="evidence" value="ECO:0007669"/>
    <property type="project" value="GOC"/>
</dbReference>
<dbReference type="InterPro" id="IPR007577">
    <property type="entry name" value="GlycoTrfase_DXD_sugar-bd_CS"/>
</dbReference>
<evidence type="ECO:0000313" key="5">
    <source>
        <dbReference type="Proteomes" id="UP000474104"/>
    </source>
</evidence>
<name>A0A9X5C5Z0_9FIRM</name>
<evidence type="ECO:0000259" key="2">
    <source>
        <dbReference type="Pfam" id="PF26334"/>
    </source>
</evidence>